<accession>A0AA97L162</accession>
<feature type="compositionally biased region" description="Polar residues" evidence="1">
    <location>
        <begin position="379"/>
        <end position="395"/>
    </location>
</feature>
<dbReference type="Pfam" id="PF04826">
    <property type="entry name" value="Arm_2"/>
    <property type="match status" value="1"/>
</dbReference>
<dbReference type="InterPro" id="IPR016024">
    <property type="entry name" value="ARM-type_fold"/>
</dbReference>
<proteinExistence type="predicted"/>
<name>A0AA97L162_EUBMA</name>
<dbReference type="KEGG" id="emc:129330383"/>
<feature type="compositionally biased region" description="Polar residues" evidence="1">
    <location>
        <begin position="430"/>
        <end position="446"/>
    </location>
</feature>
<evidence type="ECO:0000313" key="4">
    <source>
        <dbReference type="RefSeq" id="XP_054836387.1"/>
    </source>
</evidence>
<dbReference type="InterPro" id="IPR042834">
    <property type="entry name" value="Armc12"/>
</dbReference>
<gene>
    <name evidence="4" type="primary">LOC129330383</name>
</gene>
<feature type="compositionally biased region" description="Polar residues" evidence="1">
    <location>
        <begin position="358"/>
        <end position="371"/>
    </location>
</feature>
<dbReference type="GO" id="GO:0005634">
    <property type="term" value="C:nucleus"/>
    <property type="evidence" value="ECO:0007669"/>
    <property type="project" value="TreeGrafter"/>
</dbReference>
<dbReference type="RefSeq" id="XP_054836387.1">
    <property type="nucleotide sequence ID" value="XM_054980412.1"/>
</dbReference>
<protein>
    <submittedName>
        <fullName evidence="4">Armadillo repeat-containing protein 12-like</fullName>
    </submittedName>
</protein>
<feature type="domain" description="Armadillo repeat-containing" evidence="2">
    <location>
        <begin position="92"/>
        <end position="282"/>
    </location>
</feature>
<dbReference type="GeneID" id="129330383"/>
<dbReference type="InterPro" id="IPR006911">
    <property type="entry name" value="ARM-rpt_dom"/>
</dbReference>
<sequence>MKYYDLITTKNVVTAATGAGAIYLLSKTFLAALKSSSFKSEPRDLATQNAFLTMLYLGRVSQEHFKQQWEVGGFSVEYRPTPCARATIPGELRRTLQSLRQNLDGSSKKAALHTITQCVFLKESEASTCTYDDINLVASFLDDADNTIKAEALNALKAFTSVWKLKIKIQDYVPKITELVVSNWDGNLQVAGLTLVNGLQIADETLTQLRRLLPNFMDILLMADTLAKIQVLKLLRKMALKEDLLFDIMNCQVPPEFLSLFQPSLSGNLLYEMLVFVQQLNEGRLTPQYQSMQWQYHNLSLHNIVFGEKSRLSDCLLALIIHPEEEVQIQACKVILSLPFNKEGSKVISTLPFGTNISMHPNDSTRSSHPSETALGNLPFSSSTISSHATTNNVTVDDPSHSFHSLQGTEDTGHSLYPLESTGHDFHAADSSSVSSHPLDNATNSGPVLVDPMDSFHPIAAAYSDEDSDSSI</sequence>
<organism evidence="3 4">
    <name type="scientific">Eublepharis macularius</name>
    <name type="common">Leopard gecko</name>
    <name type="synonym">Cyrtodactylus macularius</name>
    <dbReference type="NCBI Taxonomy" id="481883"/>
    <lineage>
        <taxon>Eukaryota</taxon>
        <taxon>Metazoa</taxon>
        <taxon>Chordata</taxon>
        <taxon>Craniata</taxon>
        <taxon>Vertebrata</taxon>
        <taxon>Euteleostomi</taxon>
        <taxon>Lepidosauria</taxon>
        <taxon>Squamata</taxon>
        <taxon>Bifurcata</taxon>
        <taxon>Gekkota</taxon>
        <taxon>Eublepharidae</taxon>
        <taxon>Eublepharinae</taxon>
        <taxon>Eublepharis</taxon>
    </lineage>
</organism>
<feature type="region of interest" description="Disordered" evidence="1">
    <location>
        <begin position="358"/>
        <end position="450"/>
    </location>
</feature>
<dbReference type="Proteomes" id="UP001190640">
    <property type="component" value="Chromosome 5"/>
</dbReference>
<evidence type="ECO:0000313" key="3">
    <source>
        <dbReference type="Proteomes" id="UP001190640"/>
    </source>
</evidence>
<dbReference type="AlphaFoldDB" id="A0AA97L162"/>
<reference evidence="4" key="1">
    <citation type="submission" date="2025-08" db="UniProtKB">
        <authorList>
            <consortium name="RefSeq"/>
        </authorList>
    </citation>
    <scope>IDENTIFICATION</scope>
    <source>
        <tissue evidence="4">Blood</tissue>
    </source>
</reference>
<dbReference type="SUPFAM" id="SSF48371">
    <property type="entry name" value="ARM repeat"/>
    <property type="match status" value="1"/>
</dbReference>
<keyword evidence="3" id="KW-1185">Reference proteome</keyword>
<evidence type="ECO:0000259" key="2">
    <source>
        <dbReference type="Pfam" id="PF04826"/>
    </source>
</evidence>
<dbReference type="PANTHER" id="PTHR47144">
    <property type="entry name" value="ARMADILLO REPEAT-CONTAINING PROTEIN 12"/>
    <property type="match status" value="1"/>
</dbReference>
<dbReference type="PANTHER" id="PTHR47144:SF1">
    <property type="entry name" value="ARMADILLO REPEAT-CONTAINING PROTEIN 12"/>
    <property type="match status" value="1"/>
</dbReference>
<evidence type="ECO:0000256" key="1">
    <source>
        <dbReference type="SAM" id="MobiDB-lite"/>
    </source>
</evidence>